<feature type="compositionally biased region" description="Polar residues" evidence="1">
    <location>
        <begin position="25"/>
        <end position="34"/>
    </location>
</feature>
<name>A0A8X6ISA6_TRICU</name>
<comment type="caution">
    <text evidence="2">The sequence shown here is derived from an EMBL/GenBank/DDBJ whole genome shotgun (WGS) entry which is preliminary data.</text>
</comment>
<dbReference type="EMBL" id="BMAO01038867">
    <property type="protein sequence ID" value="GFR27559.1"/>
    <property type="molecule type" value="Genomic_DNA"/>
</dbReference>
<accession>A0A8X6ISA6</accession>
<evidence type="ECO:0000256" key="1">
    <source>
        <dbReference type="SAM" id="MobiDB-lite"/>
    </source>
</evidence>
<feature type="compositionally biased region" description="Basic residues" evidence="1">
    <location>
        <begin position="12"/>
        <end position="21"/>
    </location>
</feature>
<gene>
    <name evidence="2" type="ORF">TNCT_475271</name>
</gene>
<reference evidence="2" key="1">
    <citation type="submission" date="2020-07" db="EMBL/GenBank/DDBJ databases">
        <title>Multicomponent nature underlies the extraordinary mechanical properties of spider dragline silk.</title>
        <authorList>
            <person name="Kono N."/>
            <person name="Nakamura H."/>
            <person name="Mori M."/>
            <person name="Yoshida Y."/>
            <person name="Ohtoshi R."/>
            <person name="Malay A.D."/>
            <person name="Moran D.A.P."/>
            <person name="Tomita M."/>
            <person name="Numata K."/>
            <person name="Arakawa K."/>
        </authorList>
    </citation>
    <scope>NUCLEOTIDE SEQUENCE</scope>
</reference>
<protein>
    <submittedName>
        <fullName evidence="2">Uncharacterized protein</fullName>
    </submittedName>
</protein>
<organism evidence="2 3">
    <name type="scientific">Trichonephila clavata</name>
    <name type="common">Joro spider</name>
    <name type="synonym">Nephila clavata</name>
    <dbReference type="NCBI Taxonomy" id="2740835"/>
    <lineage>
        <taxon>Eukaryota</taxon>
        <taxon>Metazoa</taxon>
        <taxon>Ecdysozoa</taxon>
        <taxon>Arthropoda</taxon>
        <taxon>Chelicerata</taxon>
        <taxon>Arachnida</taxon>
        <taxon>Araneae</taxon>
        <taxon>Araneomorphae</taxon>
        <taxon>Entelegynae</taxon>
        <taxon>Araneoidea</taxon>
        <taxon>Nephilidae</taxon>
        <taxon>Trichonephila</taxon>
    </lineage>
</organism>
<keyword evidence="3" id="KW-1185">Reference proteome</keyword>
<sequence length="71" mass="8084">MSNMRKPLDEKKKRKKKRPKGSFRMENNNHTGSKNFLEGENCSILIPSYAGVEVKQAMIGGQRQYVPMEAA</sequence>
<evidence type="ECO:0000313" key="3">
    <source>
        <dbReference type="Proteomes" id="UP000887116"/>
    </source>
</evidence>
<evidence type="ECO:0000313" key="2">
    <source>
        <dbReference type="EMBL" id="GFR27559.1"/>
    </source>
</evidence>
<proteinExistence type="predicted"/>
<dbReference type="AlphaFoldDB" id="A0A8X6ISA6"/>
<feature type="compositionally biased region" description="Basic and acidic residues" evidence="1">
    <location>
        <begin position="1"/>
        <end position="11"/>
    </location>
</feature>
<feature type="region of interest" description="Disordered" evidence="1">
    <location>
        <begin position="1"/>
        <end position="36"/>
    </location>
</feature>
<dbReference type="Proteomes" id="UP000887116">
    <property type="component" value="Unassembled WGS sequence"/>
</dbReference>